<dbReference type="InterPro" id="IPR000772">
    <property type="entry name" value="Ricin_B_lectin"/>
</dbReference>
<dbReference type="Gene3D" id="2.80.10.50">
    <property type="match status" value="2"/>
</dbReference>
<feature type="domain" description="GH16" evidence="2">
    <location>
        <begin position="38"/>
        <end position="267"/>
    </location>
</feature>
<dbReference type="AlphaFoldDB" id="A0A4R3JQN2"/>
<dbReference type="InterPro" id="IPR050546">
    <property type="entry name" value="Glycosyl_Hydrlase_16"/>
</dbReference>
<dbReference type="Pfam" id="PF14200">
    <property type="entry name" value="RicinB_lectin_2"/>
    <property type="match status" value="1"/>
</dbReference>
<dbReference type="InterPro" id="IPR013320">
    <property type="entry name" value="ConA-like_dom_sf"/>
</dbReference>
<dbReference type="CDD" id="cd08023">
    <property type="entry name" value="GH16_laminarinase_like"/>
    <property type="match status" value="1"/>
</dbReference>
<dbReference type="Pfam" id="PF00722">
    <property type="entry name" value="Glyco_hydro_16"/>
    <property type="match status" value="1"/>
</dbReference>
<evidence type="ECO:0000313" key="4">
    <source>
        <dbReference type="EMBL" id="TCS68024.1"/>
    </source>
</evidence>
<evidence type="ECO:0000313" key="6">
    <source>
        <dbReference type="Proteomes" id="UP000702954"/>
    </source>
</evidence>
<dbReference type="Gene3D" id="2.60.120.200">
    <property type="match status" value="1"/>
</dbReference>
<dbReference type="CDD" id="cd00161">
    <property type="entry name" value="beta-trefoil_Ricin-like"/>
    <property type="match status" value="1"/>
</dbReference>
<protein>
    <submittedName>
        <fullName evidence="4">Beta-glucanase (GH16 family)</fullName>
    </submittedName>
</protein>
<dbReference type="PROSITE" id="PS50231">
    <property type="entry name" value="RICIN_B_LECTIN"/>
    <property type="match status" value="1"/>
</dbReference>
<dbReference type="GO" id="GO:0004553">
    <property type="term" value="F:hydrolase activity, hydrolyzing O-glycosyl compounds"/>
    <property type="evidence" value="ECO:0007669"/>
    <property type="project" value="InterPro"/>
</dbReference>
<organism evidence="4 5">
    <name type="scientific">Faecalimonas umbilicata</name>
    <dbReference type="NCBI Taxonomy" id="1912855"/>
    <lineage>
        <taxon>Bacteria</taxon>
        <taxon>Bacillati</taxon>
        <taxon>Bacillota</taxon>
        <taxon>Clostridia</taxon>
        <taxon>Lachnospirales</taxon>
        <taxon>Lachnospiraceae</taxon>
        <taxon>Faecalimonas</taxon>
    </lineage>
</organism>
<comment type="caution">
    <text evidence="4">The sequence shown here is derived from an EMBL/GenBank/DDBJ whole genome shotgun (WGS) entry which is preliminary data.</text>
</comment>
<dbReference type="EMBL" id="BHEO01000008">
    <property type="protein sequence ID" value="GBU05497.1"/>
    <property type="molecule type" value="Genomic_DNA"/>
</dbReference>
<evidence type="ECO:0000259" key="2">
    <source>
        <dbReference type="PROSITE" id="PS51762"/>
    </source>
</evidence>
<comment type="similarity">
    <text evidence="1">Belongs to the glycosyl hydrolase 16 family.</text>
</comment>
<dbReference type="RefSeq" id="WP_009262728.1">
    <property type="nucleotide sequence ID" value="NZ_BHEO01000008.1"/>
</dbReference>
<dbReference type="SUPFAM" id="SSF49899">
    <property type="entry name" value="Concanavalin A-like lectins/glucanases"/>
    <property type="match status" value="1"/>
</dbReference>
<dbReference type="SUPFAM" id="SSF50370">
    <property type="entry name" value="Ricin B-like lectins"/>
    <property type="match status" value="1"/>
</dbReference>
<dbReference type="Proteomes" id="UP000294613">
    <property type="component" value="Unassembled WGS sequence"/>
</dbReference>
<reference evidence="3 6" key="1">
    <citation type="journal article" date="2018" name="Int. J. Syst. Evol. Microbiol.">
        <title>Draft Genome Sequence of Faecalimonas umbilicata JCM 30896T, an Acetate-Producing Bacterium Isolated from Human Feces.</title>
        <authorList>
            <person name="Sakamoto M."/>
            <person name="Ikeyama N."/>
            <person name="Yuki M."/>
            <person name="Ohkuma M."/>
        </authorList>
    </citation>
    <scope>NUCLEOTIDE SEQUENCE [LARGE SCALE GENOMIC DNA]</scope>
    <source>
        <strain evidence="3 6">EGH7</strain>
    </source>
</reference>
<evidence type="ECO:0000313" key="3">
    <source>
        <dbReference type="EMBL" id="GBU05497.1"/>
    </source>
</evidence>
<dbReference type="InterPro" id="IPR000757">
    <property type="entry name" value="Beta-glucanase-like"/>
</dbReference>
<dbReference type="PANTHER" id="PTHR10963">
    <property type="entry name" value="GLYCOSYL HYDROLASE-RELATED"/>
    <property type="match status" value="1"/>
</dbReference>
<proteinExistence type="inferred from homology"/>
<dbReference type="GO" id="GO:0005975">
    <property type="term" value="P:carbohydrate metabolic process"/>
    <property type="evidence" value="ECO:0007669"/>
    <property type="project" value="InterPro"/>
</dbReference>
<accession>A0A4R3JQN2</accession>
<sequence>MYKKRSEFKKIAAIAVGACGIAYGFGGAEVQAAPPEGGNWTLLPASSDEFDGDCLDENKWTNGIWYDVTTDLAFCPENVSVRDGNLVLTAKKQDYNGKAYTAGAVESKFDVPGTASYVEVRAKALDKKANVLSAIWMQSSPLSFELNPNPEIDIMETFDYTKMTSTIHTWNQSPSLHLQRGTNGWKTGLEDISADYHTYALERREGKMRFYFDGQLAWEKTSREDSFVELSRHMVLSLEGHLGAPEEQYLPGEFLVDYVRTYYDSDFAGLPESGTYQIVNQESKKVLDLSGDQKGIQLRQSSAESGSDSTKWTLTQNADQTWSIQNMADGTYVDLTADSGVTSNGNPVVAYPYHGGTNQRWYLVPTESGTWKLMSALSGKALCVENASLEEGAPIVQWSYEKNEDANDEWTFVPVQ</sequence>
<dbReference type="PROSITE" id="PS51762">
    <property type="entry name" value="GH16_2"/>
    <property type="match status" value="1"/>
</dbReference>
<evidence type="ECO:0000313" key="5">
    <source>
        <dbReference type="Proteomes" id="UP000294613"/>
    </source>
</evidence>
<name>A0A4R3JQN2_9FIRM</name>
<dbReference type="Proteomes" id="UP000702954">
    <property type="component" value="Unassembled WGS sequence"/>
</dbReference>
<reference evidence="4 5" key="2">
    <citation type="submission" date="2019-03" db="EMBL/GenBank/DDBJ databases">
        <title>Genomic Encyclopedia of Type Strains, Phase IV (KMG-IV): sequencing the most valuable type-strain genomes for metagenomic binning, comparative biology and taxonomic classification.</title>
        <authorList>
            <person name="Goeker M."/>
        </authorList>
    </citation>
    <scope>NUCLEOTIDE SEQUENCE [LARGE SCALE GENOMIC DNA]</scope>
    <source>
        <strain evidence="4 5">DSM 103426</strain>
    </source>
</reference>
<dbReference type="InterPro" id="IPR035992">
    <property type="entry name" value="Ricin_B-like_lectins"/>
</dbReference>
<dbReference type="EMBL" id="SLZV01000012">
    <property type="protein sequence ID" value="TCS68024.1"/>
    <property type="molecule type" value="Genomic_DNA"/>
</dbReference>
<evidence type="ECO:0000256" key="1">
    <source>
        <dbReference type="ARBA" id="ARBA00006865"/>
    </source>
</evidence>
<keyword evidence="6" id="KW-1185">Reference proteome</keyword>
<gene>
    <name evidence="4" type="ORF">EDD74_11264</name>
    <name evidence="3" type="ORF">FAEUMB_20380</name>
</gene>
<dbReference type="PANTHER" id="PTHR10963:SF55">
    <property type="entry name" value="GLYCOSIDE HYDROLASE FAMILY 16 PROTEIN"/>
    <property type="match status" value="1"/>
</dbReference>